<proteinExistence type="predicted"/>
<keyword evidence="2" id="KW-1185">Reference proteome</keyword>
<evidence type="ECO:0000313" key="2">
    <source>
        <dbReference type="Proteomes" id="UP000184212"/>
    </source>
</evidence>
<dbReference type="STRING" id="947013.SAMN04488109_1186"/>
<dbReference type="SUPFAM" id="SSF158682">
    <property type="entry name" value="TerB-like"/>
    <property type="match status" value="1"/>
</dbReference>
<sequence>MIFDKKAELNVLINLAASDSNVASRESKLIHTIGKANGISKEEVDAMLASPKPIGSIDTLTNDEKFEHLYYLIQLMKMDGQVFRSEIVFCEHIAEKLGFKKGVVAEVSQHVYSDPTITADRDMVKTKAMKFLKA</sequence>
<dbReference type="EMBL" id="FQWQ01000001">
    <property type="protein sequence ID" value="SHG63859.1"/>
    <property type="molecule type" value="Genomic_DNA"/>
</dbReference>
<gene>
    <name evidence="1" type="ORF">SAMN04488109_1186</name>
</gene>
<dbReference type="InterPro" id="IPR029024">
    <property type="entry name" value="TerB-like"/>
</dbReference>
<protein>
    <recommendedName>
        <fullName evidence="3">Tellurite resistance protein TerB</fullName>
    </recommendedName>
</protein>
<dbReference type="OrthoDB" id="980637at2"/>
<accession>A0A1M5LGR1</accession>
<name>A0A1M5LGR1_9BACT</name>
<evidence type="ECO:0008006" key="3">
    <source>
        <dbReference type="Google" id="ProtNLM"/>
    </source>
</evidence>
<evidence type="ECO:0000313" key="1">
    <source>
        <dbReference type="EMBL" id="SHG63859.1"/>
    </source>
</evidence>
<dbReference type="RefSeq" id="WP_073134835.1">
    <property type="nucleotide sequence ID" value="NZ_FQWQ01000001.1"/>
</dbReference>
<dbReference type="AlphaFoldDB" id="A0A1M5LGR1"/>
<reference evidence="1 2" key="1">
    <citation type="submission" date="2016-11" db="EMBL/GenBank/DDBJ databases">
        <authorList>
            <person name="Jaros S."/>
            <person name="Januszkiewicz K."/>
            <person name="Wedrychowicz H."/>
        </authorList>
    </citation>
    <scope>NUCLEOTIDE SEQUENCE [LARGE SCALE GENOMIC DNA]</scope>
    <source>
        <strain evidence="1 2">DSM 24574</strain>
    </source>
</reference>
<organism evidence="1 2">
    <name type="scientific">Chryseolinea serpens</name>
    <dbReference type="NCBI Taxonomy" id="947013"/>
    <lineage>
        <taxon>Bacteria</taxon>
        <taxon>Pseudomonadati</taxon>
        <taxon>Bacteroidota</taxon>
        <taxon>Cytophagia</taxon>
        <taxon>Cytophagales</taxon>
        <taxon>Fulvivirgaceae</taxon>
        <taxon>Chryseolinea</taxon>
    </lineage>
</organism>
<dbReference type="Gene3D" id="1.10.3680.10">
    <property type="entry name" value="TerB-like"/>
    <property type="match status" value="1"/>
</dbReference>
<dbReference type="Proteomes" id="UP000184212">
    <property type="component" value="Unassembled WGS sequence"/>
</dbReference>